<evidence type="ECO:0000313" key="3">
    <source>
        <dbReference type="Proteomes" id="UP000029646"/>
    </source>
</evidence>
<organism evidence="2 3">
    <name type="scientific">Jejuia pallidilutea</name>
    <dbReference type="NCBI Taxonomy" id="504487"/>
    <lineage>
        <taxon>Bacteria</taxon>
        <taxon>Pseudomonadati</taxon>
        <taxon>Bacteroidota</taxon>
        <taxon>Flavobacteriia</taxon>
        <taxon>Flavobacteriales</taxon>
        <taxon>Flavobacteriaceae</taxon>
        <taxon>Jejuia</taxon>
    </lineage>
</organism>
<feature type="signal peptide" evidence="1">
    <location>
        <begin position="1"/>
        <end position="23"/>
    </location>
</feature>
<proteinExistence type="predicted"/>
<evidence type="ECO:0000313" key="2">
    <source>
        <dbReference type="EMBL" id="GAL70430.1"/>
    </source>
</evidence>
<comment type="caution">
    <text evidence="2">The sequence shown here is derived from an EMBL/GenBank/DDBJ whole genome shotgun (WGS) entry which is preliminary data.</text>
</comment>
<dbReference type="RefSeq" id="WP_193744425.1">
    <property type="nucleotide sequence ID" value="NZ_BBNS01000005.1"/>
</dbReference>
<accession>A0A090W094</accession>
<protein>
    <submittedName>
        <fullName evidence="2">Uncharacterized protein</fullName>
    </submittedName>
</protein>
<keyword evidence="1" id="KW-0732">Signal</keyword>
<feature type="chain" id="PRO_5001865667" evidence="1">
    <location>
        <begin position="24"/>
        <end position="46"/>
    </location>
</feature>
<dbReference type="Proteomes" id="UP000029646">
    <property type="component" value="Unassembled WGS sequence"/>
</dbReference>
<evidence type="ECO:0000256" key="1">
    <source>
        <dbReference type="SAM" id="SignalP"/>
    </source>
</evidence>
<gene>
    <name evidence="2" type="ORF">JCM19302_3552</name>
</gene>
<reference evidence="2 3" key="1">
    <citation type="journal article" date="2014" name="Genome Announc.">
        <title>Draft Genome Sequence of Marine Flavobacterium Jejuia pallidilutea Strain 11shimoA1 and Pigmentation Mutants.</title>
        <authorList>
            <person name="Takatani N."/>
            <person name="Nakanishi M."/>
            <person name="Meirelles P."/>
            <person name="Mino S."/>
            <person name="Suda W."/>
            <person name="Oshima K."/>
            <person name="Hattori M."/>
            <person name="Ohkuma M."/>
            <person name="Hosokawa M."/>
            <person name="Miyashita K."/>
            <person name="Thompson F.L."/>
            <person name="Niwa A."/>
            <person name="Sawabe T."/>
            <person name="Sawabe T."/>
        </authorList>
    </citation>
    <scope>NUCLEOTIDE SEQUENCE [LARGE SCALE GENOMIC DNA]</scope>
    <source>
        <strain evidence="3">JCM19302</strain>
    </source>
</reference>
<sequence length="46" mass="5158">MKNAMKHAILGLLLLAVSFNSFGQDKEKTSYVSSPMPQFLMVLTRN</sequence>
<dbReference type="AlphaFoldDB" id="A0A090W094"/>
<name>A0A090W094_9FLAO</name>
<dbReference type="EMBL" id="BBNS01000005">
    <property type="protein sequence ID" value="GAL70430.1"/>
    <property type="molecule type" value="Genomic_DNA"/>
</dbReference>